<dbReference type="AlphaFoldDB" id="A0A316DL59"/>
<evidence type="ECO:0000259" key="1">
    <source>
        <dbReference type="Pfam" id="PF12728"/>
    </source>
</evidence>
<evidence type="ECO:0000313" key="4">
    <source>
        <dbReference type="Proteomes" id="UP000245667"/>
    </source>
</evidence>
<dbReference type="InterPro" id="IPR036388">
    <property type="entry name" value="WH-like_DNA-bd_sf"/>
</dbReference>
<feature type="domain" description="Helix-turn-helix" evidence="1">
    <location>
        <begin position="44"/>
        <end position="91"/>
    </location>
</feature>
<evidence type="ECO:0000313" key="5">
    <source>
        <dbReference type="Proteomes" id="UP000651837"/>
    </source>
</evidence>
<name>A0A316DL59_9FLAO</name>
<evidence type="ECO:0000313" key="3">
    <source>
        <dbReference type="EMBL" id="PWK18446.1"/>
    </source>
</evidence>
<comment type="caution">
    <text evidence="3">The sequence shown here is derived from an EMBL/GenBank/DDBJ whole genome shotgun (WGS) entry which is preliminary data.</text>
</comment>
<proteinExistence type="predicted"/>
<dbReference type="Gene3D" id="1.10.10.10">
    <property type="entry name" value="Winged helix-like DNA-binding domain superfamily/Winged helix DNA-binding domain"/>
    <property type="match status" value="1"/>
</dbReference>
<reference evidence="3 4" key="1">
    <citation type="submission" date="2018-05" db="EMBL/GenBank/DDBJ databases">
        <title>Genomic Encyclopedia of Archaeal and Bacterial Type Strains, Phase II (KMG-II): from individual species to whole genera.</title>
        <authorList>
            <person name="Goeker M."/>
        </authorList>
    </citation>
    <scope>NUCLEOTIDE SEQUENCE [LARGE SCALE GENOMIC DNA]</scope>
    <source>
        <strain evidence="3 4">DSM 23514</strain>
    </source>
</reference>
<dbReference type="Pfam" id="PF12728">
    <property type="entry name" value="HTH_17"/>
    <property type="match status" value="1"/>
</dbReference>
<gene>
    <name evidence="2" type="ORF">HZY62_21545</name>
    <name evidence="3" type="ORF">LX92_04320</name>
</gene>
<dbReference type="EMBL" id="JACWLN010000019">
    <property type="protein sequence ID" value="MBD1263186.1"/>
    <property type="molecule type" value="Genomic_DNA"/>
</dbReference>
<dbReference type="InterPro" id="IPR041657">
    <property type="entry name" value="HTH_17"/>
</dbReference>
<dbReference type="InterPro" id="IPR009061">
    <property type="entry name" value="DNA-bd_dom_put_sf"/>
</dbReference>
<evidence type="ECO:0000313" key="2">
    <source>
        <dbReference type="EMBL" id="MBD1263186.1"/>
    </source>
</evidence>
<dbReference type="InterPro" id="IPR010093">
    <property type="entry name" value="SinI_DNA-bd"/>
</dbReference>
<dbReference type="Proteomes" id="UP000651837">
    <property type="component" value="Unassembled WGS sequence"/>
</dbReference>
<dbReference type="SUPFAM" id="SSF46955">
    <property type="entry name" value="Putative DNA-binding domain"/>
    <property type="match status" value="1"/>
</dbReference>
<organism evidence="3 4">
    <name type="scientific">Maribacter polysiphoniae</name>
    <dbReference type="NCBI Taxonomy" id="429344"/>
    <lineage>
        <taxon>Bacteria</taxon>
        <taxon>Pseudomonadati</taxon>
        <taxon>Bacteroidota</taxon>
        <taxon>Flavobacteriia</taxon>
        <taxon>Flavobacteriales</taxon>
        <taxon>Flavobacteriaceae</taxon>
        <taxon>Maribacter</taxon>
    </lineage>
</organism>
<dbReference type="GO" id="GO:0003677">
    <property type="term" value="F:DNA binding"/>
    <property type="evidence" value="ECO:0007669"/>
    <property type="project" value="InterPro"/>
</dbReference>
<dbReference type="Proteomes" id="UP000245667">
    <property type="component" value="Unassembled WGS sequence"/>
</dbReference>
<dbReference type="RefSeq" id="WP_170117921.1">
    <property type="nucleotide sequence ID" value="NZ_JACWLN010000019.1"/>
</dbReference>
<keyword evidence="5" id="KW-1185">Reference proteome</keyword>
<reference evidence="2 5" key="2">
    <citation type="submission" date="2020-07" db="EMBL/GenBank/DDBJ databases">
        <title>The draft genome sequence of Maribacter polysiphoniae KCTC 22021.</title>
        <authorList>
            <person name="Mu L."/>
        </authorList>
    </citation>
    <scope>NUCLEOTIDE SEQUENCE [LARGE SCALE GENOMIC DNA]</scope>
    <source>
        <strain evidence="2 5">KCTC 22021</strain>
    </source>
</reference>
<protein>
    <submittedName>
        <fullName evidence="3">Excisionase family DNA binding protein</fullName>
    </submittedName>
    <submittedName>
        <fullName evidence="2">Helix-turn-helix domain-containing protein</fullName>
    </submittedName>
</protein>
<sequence length="95" mass="11054">MLKKTTQVDHVSAEDLTRTILDGVEQKINAFEERLTSKEPPEFLNRNQVANYLGISLPTVHDWSKKGILKPYKIGNRVRYRREDIIATLERSRES</sequence>
<accession>A0A316DL59</accession>
<dbReference type="NCBIfam" id="TIGR01764">
    <property type="entry name" value="excise"/>
    <property type="match status" value="1"/>
</dbReference>
<dbReference type="EMBL" id="QGGQ01000017">
    <property type="protein sequence ID" value="PWK18446.1"/>
    <property type="molecule type" value="Genomic_DNA"/>
</dbReference>